<feature type="domain" description="PAS" evidence="1">
    <location>
        <begin position="502"/>
        <end position="576"/>
    </location>
</feature>
<dbReference type="Pfam" id="PF00989">
    <property type="entry name" value="PAS"/>
    <property type="match status" value="1"/>
</dbReference>
<dbReference type="InterPro" id="IPR013656">
    <property type="entry name" value="PAS_4"/>
</dbReference>
<dbReference type="Proteomes" id="UP000190897">
    <property type="component" value="Unassembled WGS sequence"/>
</dbReference>
<dbReference type="EMBL" id="FUZA01000001">
    <property type="protein sequence ID" value="SKB42909.1"/>
    <property type="molecule type" value="Genomic_DNA"/>
</dbReference>
<organism evidence="3 4">
    <name type="scientific">Dyadobacter psychrophilus</name>
    <dbReference type="NCBI Taxonomy" id="651661"/>
    <lineage>
        <taxon>Bacteria</taxon>
        <taxon>Pseudomonadati</taxon>
        <taxon>Bacteroidota</taxon>
        <taxon>Cytophagia</taxon>
        <taxon>Cytophagales</taxon>
        <taxon>Spirosomataceae</taxon>
        <taxon>Dyadobacter</taxon>
    </lineage>
</organism>
<dbReference type="AlphaFoldDB" id="A0A1T5B772"/>
<dbReference type="InterPro" id="IPR000700">
    <property type="entry name" value="PAS-assoc_C"/>
</dbReference>
<accession>A0A1T5B772</accession>
<dbReference type="RefSeq" id="WP_082212685.1">
    <property type="nucleotide sequence ID" value="NZ_FUZA01000001.1"/>
</dbReference>
<feature type="domain" description="PAS" evidence="1">
    <location>
        <begin position="259"/>
        <end position="329"/>
    </location>
</feature>
<dbReference type="InterPro" id="IPR013767">
    <property type="entry name" value="PAS_fold"/>
</dbReference>
<dbReference type="OrthoDB" id="9124519at2"/>
<dbReference type="Pfam" id="PF08447">
    <property type="entry name" value="PAS_3"/>
    <property type="match status" value="2"/>
</dbReference>
<dbReference type="PROSITE" id="PS50113">
    <property type="entry name" value="PAC"/>
    <property type="match status" value="1"/>
</dbReference>
<dbReference type="PROSITE" id="PS50112">
    <property type="entry name" value="PAS"/>
    <property type="match status" value="5"/>
</dbReference>
<feature type="domain" description="PAS" evidence="1">
    <location>
        <begin position="619"/>
        <end position="692"/>
    </location>
</feature>
<evidence type="ECO:0000259" key="2">
    <source>
        <dbReference type="PROSITE" id="PS50113"/>
    </source>
</evidence>
<proteinExistence type="predicted"/>
<dbReference type="GO" id="GO:0006355">
    <property type="term" value="P:regulation of DNA-templated transcription"/>
    <property type="evidence" value="ECO:0007669"/>
    <property type="project" value="InterPro"/>
</dbReference>
<dbReference type="PANTHER" id="PTHR44757:SF2">
    <property type="entry name" value="BIOFILM ARCHITECTURE MAINTENANCE PROTEIN MBAA"/>
    <property type="match status" value="1"/>
</dbReference>
<dbReference type="SMART" id="SM00091">
    <property type="entry name" value="PAS"/>
    <property type="match status" value="5"/>
</dbReference>
<dbReference type="InterPro" id="IPR001610">
    <property type="entry name" value="PAC"/>
</dbReference>
<sequence>MDNASHTDQTNPRELRFRKLIEHSYAGITLLDHELKVVYRSPSAERITGWSLINRTGQAVTSLVHPDDALVLHQILLRVYAQPGEPVTTRFRTRHYAGHYITIDCTLTNLLDEPEVEAIVFNFVDVTKQVEREAQQQQSRKAESEASQTSAKLEGILDSITDGFFTADADQRYTYVNKRLCQMVGLTAQEMIGRQVWDVFPDAVGSTTYDSIQEALHEKHFVRSEDYYAPLDLWQENRVYPGADGFSMFIQDITNRKKADEQLRLLFDRAPDMIGILGLDRYFKRVNPAMCSQLEYAEKQLLDTSLDHLVHPDDVEVSRDRTEAFIASDNQTMYFENRFLTKSGKAIWLSWTVTRSANEKQLFCVGKDISDKKEIENLLHKANQLARIGSWEVDRVNGTAYWSPITREIYEVPESFVPSANNWLSFYRQGADRDYIAGKMANTIATGKPCDAEVVLVTALGNLRWVRAMAEAEFRDGECVRVYGSFQDIDQRKRAELAATAALAERNAILESIGDGFFAVDSNWIVTYWNATAEKNTGKPRETMLGKYFWDIYKDVLDLEFYRSYQHAMREATAVHFEDYYPAMQAWFAVSAYPSENGLSVFFRDISESKRTMQALAESEKRYSDLFHLSPQPMFVYAMDTLKYLDVNEAAIAHYGYSHKEFLAMTILDIRPAEDIPLVQQTVDLHQYQEKVILHGIFRHRKKNGELINVDIQSNVITYQGIKAKVVLANDVTERLQYIKAIEAQNEKLREISWMQSHVVRAPLARIMALLPMLELPAERNTEQQLIYDYLVASANDLDQVIHSITDATCDINLK</sequence>
<gene>
    <name evidence="3" type="ORF">SAMN05660293_00053</name>
</gene>
<dbReference type="InterPro" id="IPR013655">
    <property type="entry name" value="PAS_fold_3"/>
</dbReference>
<dbReference type="InterPro" id="IPR052155">
    <property type="entry name" value="Biofilm_reg_signaling"/>
</dbReference>
<feature type="domain" description="PAS" evidence="1">
    <location>
        <begin position="13"/>
        <end position="83"/>
    </location>
</feature>
<evidence type="ECO:0000259" key="1">
    <source>
        <dbReference type="PROSITE" id="PS50112"/>
    </source>
</evidence>
<dbReference type="STRING" id="651661.SAMN05660293_00053"/>
<feature type="domain" description="PAC" evidence="2">
    <location>
        <begin position="333"/>
        <end position="381"/>
    </location>
</feature>
<dbReference type="Pfam" id="PF08448">
    <property type="entry name" value="PAS_4"/>
    <property type="match status" value="2"/>
</dbReference>
<dbReference type="SUPFAM" id="SSF55785">
    <property type="entry name" value="PYP-like sensor domain (PAS domain)"/>
    <property type="match status" value="6"/>
</dbReference>
<dbReference type="CDD" id="cd00130">
    <property type="entry name" value="PAS"/>
    <property type="match status" value="5"/>
</dbReference>
<keyword evidence="4" id="KW-1185">Reference proteome</keyword>
<name>A0A1T5B772_9BACT</name>
<dbReference type="PANTHER" id="PTHR44757">
    <property type="entry name" value="DIGUANYLATE CYCLASE DGCP"/>
    <property type="match status" value="1"/>
</dbReference>
<evidence type="ECO:0000313" key="4">
    <source>
        <dbReference type="Proteomes" id="UP000190897"/>
    </source>
</evidence>
<dbReference type="Gene3D" id="3.30.450.20">
    <property type="entry name" value="PAS domain"/>
    <property type="match status" value="6"/>
</dbReference>
<dbReference type="NCBIfam" id="TIGR00229">
    <property type="entry name" value="sensory_box"/>
    <property type="match status" value="5"/>
</dbReference>
<protein>
    <submittedName>
        <fullName evidence="3">PAS domain S-box-containing protein</fullName>
    </submittedName>
</protein>
<dbReference type="InterPro" id="IPR035965">
    <property type="entry name" value="PAS-like_dom_sf"/>
</dbReference>
<dbReference type="InterPro" id="IPR000014">
    <property type="entry name" value="PAS"/>
</dbReference>
<dbReference type="SMART" id="SM00086">
    <property type="entry name" value="PAC"/>
    <property type="match status" value="4"/>
</dbReference>
<evidence type="ECO:0000313" key="3">
    <source>
        <dbReference type="EMBL" id="SKB42909.1"/>
    </source>
</evidence>
<reference evidence="4" key="1">
    <citation type="submission" date="2017-02" db="EMBL/GenBank/DDBJ databases">
        <authorList>
            <person name="Varghese N."/>
            <person name="Submissions S."/>
        </authorList>
    </citation>
    <scope>NUCLEOTIDE SEQUENCE [LARGE SCALE GENOMIC DNA]</scope>
    <source>
        <strain evidence="4">DSM 22270</strain>
    </source>
</reference>
<feature type="domain" description="PAS" evidence="1">
    <location>
        <begin position="149"/>
        <end position="219"/>
    </location>
</feature>